<dbReference type="InterPro" id="IPR007138">
    <property type="entry name" value="ABM_dom"/>
</dbReference>
<evidence type="ECO:0000313" key="2">
    <source>
        <dbReference type="EMBL" id="CUB00437.1"/>
    </source>
</evidence>
<accession>A0A0K6IAS8</accession>
<dbReference type="SUPFAM" id="SSF54909">
    <property type="entry name" value="Dimeric alpha+beta barrel"/>
    <property type="match status" value="1"/>
</dbReference>
<dbReference type="InterPro" id="IPR050404">
    <property type="entry name" value="Heme-degrading_MO"/>
</dbReference>
<dbReference type="PROSITE" id="PS51725">
    <property type="entry name" value="ABM"/>
    <property type="match status" value="1"/>
</dbReference>
<protein>
    <submittedName>
        <fullName evidence="2">Heme-degrading monooxygenase HmoA and related ABM domain proteins</fullName>
    </submittedName>
</protein>
<dbReference type="PANTHER" id="PTHR34474">
    <property type="entry name" value="SIGNAL TRANSDUCTION PROTEIN TRAP"/>
    <property type="match status" value="1"/>
</dbReference>
<dbReference type="OrthoDB" id="9798115at2"/>
<keyword evidence="2" id="KW-0503">Monooxygenase</keyword>
<proteinExistence type="predicted"/>
<feature type="domain" description="ABM" evidence="1">
    <location>
        <begin position="2"/>
        <end position="98"/>
    </location>
</feature>
<name>A0A0K6IAS8_9HYPH</name>
<sequence>MFVAMNRFKVKAGQEEAFEAVWKGRDSRLDEMKGFRTFHLLKGPADEDEGITLYASHTVWESREDFLAWTKSEQFREAHRNAGSNKDLYAGPPRFEGFEAVTGA</sequence>
<dbReference type="RefSeq" id="WP_055457013.1">
    <property type="nucleotide sequence ID" value="NZ_CYHE01000018.1"/>
</dbReference>
<dbReference type="Pfam" id="PF03992">
    <property type="entry name" value="ABM"/>
    <property type="match status" value="1"/>
</dbReference>
<dbReference type="Proteomes" id="UP000183900">
    <property type="component" value="Unassembled WGS sequence"/>
</dbReference>
<keyword evidence="2" id="KW-0560">Oxidoreductase</keyword>
<evidence type="ECO:0000259" key="1">
    <source>
        <dbReference type="PROSITE" id="PS51725"/>
    </source>
</evidence>
<dbReference type="Gene3D" id="3.30.70.100">
    <property type="match status" value="1"/>
</dbReference>
<dbReference type="InterPro" id="IPR011008">
    <property type="entry name" value="Dimeric_a/b-barrel"/>
</dbReference>
<dbReference type="PANTHER" id="PTHR34474:SF2">
    <property type="entry name" value="SIGNAL TRANSDUCTION PROTEIN TRAP"/>
    <property type="match status" value="1"/>
</dbReference>
<dbReference type="AlphaFoldDB" id="A0A0K6IAS8"/>
<keyword evidence="3" id="KW-1185">Reference proteome</keyword>
<dbReference type="EMBL" id="CYHE01000018">
    <property type="protein sequence ID" value="CUB00437.1"/>
    <property type="molecule type" value="Genomic_DNA"/>
</dbReference>
<gene>
    <name evidence="2" type="ORF">Ga0061067_11858</name>
</gene>
<reference evidence="3" key="1">
    <citation type="submission" date="2015-08" db="EMBL/GenBank/DDBJ databases">
        <authorList>
            <person name="Varghese N."/>
        </authorList>
    </citation>
    <scope>NUCLEOTIDE SEQUENCE [LARGE SCALE GENOMIC DNA]</scope>
    <source>
        <strain evidence="3">DSM 23407</strain>
    </source>
</reference>
<evidence type="ECO:0000313" key="3">
    <source>
        <dbReference type="Proteomes" id="UP000183900"/>
    </source>
</evidence>
<dbReference type="GO" id="GO:0004497">
    <property type="term" value="F:monooxygenase activity"/>
    <property type="evidence" value="ECO:0007669"/>
    <property type="project" value="UniProtKB-KW"/>
</dbReference>
<organism evidence="2 3">
    <name type="scientific">Pannonibacter indicus</name>
    <dbReference type="NCBI Taxonomy" id="466044"/>
    <lineage>
        <taxon>Bacteria</taxon>
        <taxon>Pseudomonadati</taxon>
        <taxon>Pseudomonadota</taxon>
        <taxon>Alphaproteobacteria</taxon>
        <taxon>Hyphomicrobiales</taxon>
        <taxon>Stappiaceae</taxon>
        <taxon>Pannonibacter</taxon>
    </lineage>
</organism>